<dbReference type="Gene3D" id="1.20.120.1770">
    <property type="match status" value="1"/>
</dbReference>
<evidence type="ECO:0000256" key="16">
    <source>
        <dbReference type="ARBA" id="ARBA00047447"/>
    </source>
</evidence>
<evidence type="ECO:0000256" key="14">
    <source>
        <dbReference type="ARBA" id="ARBA00023329"/>
    </source>
</evidence>
<feature type="transmembrane region" description="Helical" evidence="22">
    <location>
        <begin position="139"/>
        <end position="159"/>
    </location>
</feature>
<keyword evidence="8" id="KW-0256">Endoplasmic reticulum</keyword>
<feature type="transmembrane region" description="Helical" evidence="22">
    <location>
        <begin position="312"/>
        <end position="337"/>
    </location>
</feature>
<dbReference type="GO" id="GO:0140571">
    <property type="term" value="F:transmembrane ascorbate ferrireductase activity"/>
    <property type="evidence" value="ECO:0007669"/>
    <property type="project" value="UniProtKB-EC"/>
</dbReference>
<evidence type="ECO:0000256" key="2">
    <source>
        <dbReference type="ARBA" id="ARBA00004439"/>
    </source>
</evidence>
<dbReference type="GO" id="GO:0046872">
    <property type="term" value="F:metal ion binding"/>
    <property type="evidence" value="ECO:0007669"/>
    <property type="project" value="UniProtKB-KW"/>
</dbReference>
<comment type="subcellular location">
    <subcellularLocation>
        <location evidence="2">Cytoplasmic vesicle membrane</location>
        <topology evidence="2">Multi-pass membrane protein</topology>
    </subcellularLocation>
    <subcellularLocation>
        <location evidence="3">Endoplasmic reticulum membrane</location>
        <topology evidence="3">Multi-pass membrane protein</topology>
    </subcellularLocation>
</comment>
<evidence type="ECO:0000256" key="15">
    <source>
        <dbReference type="ARBA" id="ARBA00024225"/>
    </source>
</evidence>
<evidence type="ECO:0000256" key="3">
    <source>
        <dbReference type="ARBA" id="ARBA00004477"/>
    </source>
</evidence>
<feature type="transmembrane region" description="Helical" evidence="22">
    <location>
        <begin position="285"/>
        <end position="306"/>
    </location>
</feature>
<keyword evidence="11 22" id="KW-1133">Transmembrane helix</keyword>
<evidence type="ECO:0000256" key="12">
    <source>
        <dbReference type="ARBA" id="ARBA00023004"/>
    </source>
</evidence>
<evidence type="ECO:0000256" key="9">
    <source>
        <dbReference type="ARBA" id="ARBA00022967"/>
    </source>
</evidence>
<dbReference type="SMART" id="SM00665">
    <property type="entry name" value="B561"/>
    <property type="match status" value="1"/>
</dbReference>
<dbReference type="GO" id="GO:0020037">
    <property type="term" value="F:heme binding"/>
    <property type="evidence" value="ECO:0007669"/>
    <property type="project" value="UniProtKB-ARBA"/>
</dbReference>
<evidence type="ECO:0000256" key="1">
    <source>
        <dbReference type="ARBA" id="ARBA00001970"/>
    </source>
</evidence>
<sequence>MHSMRQPLPMALAGPRSVDPGSWTPANTRRRQPSGLASQGRHACALRHRLSCLLNSACAERLGGVAGGGGILSQEVPAGQTSYPEVKRLRDGPAARAAVPRVSRFLGKKPPHRVSPLAWLTMALSVETESHIYRALRTASGAAAHLVALGFTIFVAVLARPGSSLFSWHPTLMSLAFSFLMTEALLVFSPESSLLRSLSRKGRARCHWVLQLLALLCALLGLGLVILHKEQLGKAHLATWHGRAGLIAVLWAGLQCSGGVGLLYPKLLPRWPLAKLKLYHATSGLVGYLLGSASLLLAMCSLWFTATVTGGVWYLAVLCPVITSLVIMSQVSNAYLYRKRIQP</sequence>
<dbReference type="KEGG" id="elk:111143768"/>
<evidence type="ECO:0000256" key="19">
    <source>
        <dbReference type="ARBA" id="ARBA00074776"/>
    </source>
</evidence>
<protein>
    <recommendedName>
        <fullName evidence="19">Transmembrane reductase CYB561D2</fullName>
        <ecNumber evidence="15">7.2.1.3</ecNumber>
    </recommendedName>
    <alternativeName>
        <fullName evidence="20">Cytochrome b561 domain-containing protein 2</fullName>
    </alternativeName>
</protein>
<keyword evidence="4" id="KW-0813">Transport</keyword>
<evidence type="ECO:0000256" key="10">
    <source>
        <dbReference type="ARBA" id="ARBA00022982"/>
    </source>
</evidence>
<feature type="domain" description="Cytochrome b561" evidence="23">
    <location>
        <begin position="135"/>
        <end position="338"/>
    </location>
</feature>
<evidence type="ECO:0000256" key="20">
    <source>
        <dbReference type="ARBA" id="ARBA00078672"/>
    </source>
</evidence>
<feature type="region of interest" description="Disordered" evidence="21">
    <location>
        <begin position="1"/>
        <end position="37"/>
    </location>
</feature>
<dbReference type="GO" id="GO:0030659">
    <property type="term" value="C:cytoplasmic vesicle membrane"/>
    <property type="evidence" value="ECO:0007669"/>
    <property type="project" value="UniProtKB-SubCell"/>
</dbReference>
<evidence type="ECO:0000256" key="8">
    <source>
        <dbReference type="ARBA" id="ARBA00022824"/>
    </source>
</evidence>
<keyword evidence="10" id="KW-0249">Electron transport</keyword>
<dbReference type="InterPro" id="IPR006593">
    <property type="entry name" value="Cyt_b561/ferric_Rdtase_TM"/>
</dbReference>
<evidence type="ECO:0000256" key="11">
    <source>
        <dbReference type="ARBA" id="ARBA00022989"/>
    </source>
</evidence>
<evidence type="ECO:0000256" key="18">
    <source>
        <dbReference type="ARBA" id="ARBA00056397"/>
    </source>
</evidence>
<evidence type="ECO:0000313" key="24">
    <source>
        <dbReference type="Proteomes" id="UP000248482"/>
    </source>
</evidence>
<keyword evidence="12" id="KW-0408">Iron</keyword>
<dbReference type="GeneID" id="111143768"/>
<dbReference type="GO" id="GO:0140575">
    <property type="term" value="F:transmembrane monodehydroascorbate reductase activity"/>
    <property type="evidence" value="ECO:0007669"/>
    <property type="project" value="InterPro"/>
</dbReference>
<dbReference type="CDD" id="cd08761">
    <property type="entry name" value="Cyt_b561_CYB561D2_like"/>
    <property type="match status" value="1"/>
</dbReference>
<evidence type="ECO:0000256" key="13">
    <source>
        <dbReference type="ARBA" id="ARBA00023136"/>
    </source>
</evidence>
<dbReference type="RefSeq" id="XP_022353325.1">
    <property type="nucleotide sequence ID" value="XM_022497617.1"/>
</dbReference>
<evidence type="ECO:0000313" key="25">
    <source>
        <dbReference type="RefSeq" id="XP_022353325.1"/>
    </source>
</evidence>
<organism evidence="24 25">
    <name type="scientific">Enhydra lutris kenyoni</name>
    <name type="common">northern sea otter</name>
    <dbReference type="NCBI Taxonomy" id="391180"/>
    <lineage>
        <taxon>Eukaryota</taxon>
        <taxon>Metazoa</taxon>
        <taxon>Chordata</taxon>
        <taxon>Craniata</taxon>
        <taxon>Vertebrata</taxon>
        <taxon>Euteleostomi</taxon>
        <taxon>Mammalia</taxon>
        <taxon>Eutheria</taxon>
        <taxon>Laurasiatheria</taxon>
        <taxon>Carnivora</taxon>
        <taxon>Caniformia</taxon>
        <taxon>Musteloidea</taxon>
        <taxon>Mustelidae</taxon>
        <taxon>Lutrinae</taxon>
        <taxon>Enhydra</taxon>
    </lineage>
</organism>
<dbReference type="InterPro" id="IPR045150">
    <property type="entry name" value="CYB561D1/2"/>
</dbReference>
<feature type="transmembrane region" description="Helical" evidence="22">
    <location>
        <begin position="240"/>
        <end position="264"/>
    </location>
</feature>
<evidence type="ECO:0000256" key="17">
    <source>
        <dbReference type="ARBA" id="ARBA00048457"/>
    </source>
</evidence>
<comment type="cofactor">
    <cofactor evidence="1">
        <name>heme b</name>
        <dbReference type="ChEBI" id="CHEBI:60344"/>
    </cofactor>
</comment>
<feature type="transmembrane region" description="Helical" evidence="22">
    <location>
        <begin position="208"/>
        <end position="228"/>
    </location>
</feature>
<comment type="catalytic activity">
    <reaction evidence="17">
        <text>Fe(3+)(out) + L-ascorbate(in) = monodehydro-L-ascorbate radical(in) + Fe(2+)(out) + H(+)</text>
        <dbReference type="Rhea" id="RHEA:30403"/>
        <dbReference type="ChEBI" id="CHEBI:15378"/>
        <dbReference type="ChEBI" id="CHEBI:29033"/>
        <dbReference type="ChEBI" id="CHEBI:29034"/>
        <dbReference type="ChEBI" id="CHEBI:38290"/>
        <dbReference type="ChEBI" id="CHEBI:59513"/>
        <dbReference type="EC" id="7.2.1.3"/>
    </reaction>
    <physiologicalReaction direction="left-to-right" evidence="17">
        <dbReference type="Rhea" id="RHEA:30404"/>
    </physiologicalReaction>
</comment>
<evidence type="ECO:0000256" key="6">
    <source>
        <dbReference type="ARBA" id="ARBA00022692"/>
    </source>
</evidence>
<gene>
    <name evidence="25" type="primary">LOC111143768</name>
</gene>
<feature type="transmembrane region" description="Helical" evidence="22">
    <location>
        <begin position="165"/>
        <end position="188"/>
    </location>
</feature>
<evidence type="ECO:0000256" key="21">
    <source>
        <dbReference type="SAM" id="MobiDB-lite"/>
    </source>
</evidence>
<evidence type="ECO:0000256" key="4">
    <source>
        <dbReference type="ARBA" id="ARBA00022448"/>
    </source>
</evidence>
<keyword evidence="6 22" id="KW-0812">Transmembrane</keyword>
<evidence type="ECO:0000256" key="7">
    <source>
        <dbReference type="ARBA" id="ARBA00022723"/>
    </source>
</evidence>
<keyword evidence="7" id="KW-0479">Metal-binding</keyword>
<reference evidence="25" key="1">
    <citation type="submission" date="2025-08" db="UniProtKB">
        <authorList>
            <consortium name="RefSeq"/>
        </authorList>
    </citation>
    <scope>IDENTIFICATION</scope>
    <source>
        <tissue evidence="25">Blood</tissue>
    </source>
</reference>
<dbReference type="STRING" id="391180.A0A2Y9J5U6"/>
<keyword evidence="24" id="KW-1185">Reference proteome</keyword>
<evidence type="ECO:0000256" key="5">
    <source>
        <dbReference type="ARBA" id="ARBA00022617"/>
    </source>
</evidence>
<keyword evidence="14" id="KW-0968">Cytoplasmic vesicle</keyword>
<dbReference type="OrthoDB" id="432881at2759"/>
<accession>A0A2Y9J5U6</accession>
<dbReference type="Proteomes" id="UP000248482">
    <property type="component" value="Unplaced"/>
</dbReference>
<dbReference type="PANTHER" id="PTHR15422:SF21">
    <property type="entry name" value="TRANSMEMBRANE REDUCTASE CYB561D2"/>
    <property type="match status" value="1"/>
</dbReference>
<dbReference type="AlphaFoldDB" id="A0A2Y9J5U6"/>
<dbReference type="FunFam" id="1.20.120.1770:FF:000002">
    <property type="entry name" value="Cytochrome b561 domain-containing protein 2"/>
    <property type="match status" value="1"/>
</dbReference>
<dbReference type="PANTHER" id="PTHR15422">
    <property type="entry name" value="OS05G0565100 PROTEIN"/>
    <property type="match status" value="1"/>
</dbReference>
<keyword evidence="9" id="KW-1278">Translocase</keyword>
<keyword evidence="5" id="KW-0349">Heme</keyword>
<dbReference type="GO" id="GO:0005789">
    <property type="term" value="C:endoplasmic reticulum membrane"/>
    <property type="evidence" value="ECO:0007669"/>
    <property type="project" value="UniProtKB-SubCell"/>
</dbReference>
<dbReference type="Pfam" id="PF03188">
    <property type="entry name" value="Cytochrom_B561"/>
    <property type="match status" value="1"/>
</dbReference>
<evidence type="ECO:0000256" key="22">
    <source>
        <dbReference type="SAM" id="Phobius"/>
    </source>
</evidence>
<comment type="function">
    <text evidence="18">Transmembrane reductase that may use ascorbate as an electron donor in the cytoplasm and transfer electrons across endoplasmic reticulum membranes to reduce monodehydro-L-ascorbate radical and iron cations Fe(3+) in the lumen of that compartment.</text>
</comment>
<keyword evidence="13 22" id="KW-0472">Membrane</keyword>
<dbReference type="EC" id="7.2.1.3" evidence="15"/>
<comment type="catalytic activity">
    <reaction evidence="16">
        <text>monodehydro-L-ascorbate radical(out) + L-ascorbate(in) = monodehydro-L-ascorbate radical(in) + L-ascorbate(out)</text>
        <dbReference type="Rhea" id="RHEA:66524"/>
        <dbReference type="ChEBI" id="CHEBI:38290"/>
        <dbReference type="ChEBI" id="CHEBI:59513"/>
    </reaction>
    <physiologicalReaction direction="left-to-right" evidence="16">
        <dbReference type="Rhea" id="RHEA:66525"/>
    </physiologicalReaction>
</comment>
<dbReference type="PROSITE" id="PS50939">
    <property type="entry name" value="CYTOCHROME_B561"/>
    <property type="match status" value="1"/>
</dbReference>
<proteinExistence type="predicted"/>
<name>A0A2Y9J5U6_ENHLU</name>
<evidence type="ECO:0000259" key="23">
    <source>
        <dbReference type="PROSITE" id="PS50939"/>
    </source>
</evidence>